<feature type="chain" id="PRO_5045944047" evidence="1">
    <location>
        <begin position="22"/>
        <end position="591"/>
    </location>
</feature>
<evidence type="ECO:0000256" key="1">
    <source>
        <dbReference type="SAM" id="SignalP"/>
    </source>
</evidence>
<evidence type="ECO:0000313" key="3">
    <source>
        <dbReference type="Proteomes" id="UP001189429"/>
    </source>
</evidence>
<feature type="signal peptide" evidence="1">
    <location>
        <begin position="1"/>
        <end position="21"/>
    </location>
</feature>
<dbReference type="Proteomes" id="UP001189429">
    <property type="component" value="Unassembled WGS sequence"/>
</dbReference>
<accession>A0ABN9QMJ3</accession>
<organism evidence="2 3">
    <name type="scientific">Prorocentrum cordatum</name>
    <dbReference type="NCBI Taxonomy" id="2364126"/>
    <lineage>
        <taxon>Eukaryota</taxon>
        <taxon>Sar</taxon>
        <taxon>Alveolata</taxon>
        <taxon>Dinophyceae</taxon>
        <taxon>Prorocentrales</taxon>
        <taxon>Prorocentraceae</taxon>
        <taxon>Prorocentrum</taxon>
    </lineage>
</organism>
<keyword evidence="1" id="KW-0732">Signal</keyword>
<proteinExistence type="predicted"/>
<keyword evidence="3" id="KW-1185">Reference proteome</keyword>
<comment type="caution">
    <text evidence="2">The sequence shown here is derived from an EMBL/GenBank/DDBJ whole genome shotgun (WGS) entry which is preliminary data.</text>
</comment>
<dbReference type="EMBL" id="CAUYUJ010003903">
    <property type="protein sequence ID" value="CAK0807334.1"/>
    <property type="molecule type" value="Genomic_DNA"/>
</dbReference>
<name>A0ABN9QMJ3_9DINO</name>
<protein>
    <submittedName>
        <fullName evidence="2">Uncharacterized protein</fullName>
    </submittedName>
</protein>
<gene>
    <name evidence="2" type="ORF">PCOR1329_LOCUS13239</name>
</gene>
<sequence>MIVAGLLAGLLTCLLTGRTVALLDLRREYEERSTHGLNNSAAAFSDGSAALNRSAFAKDAAVVINGFVLGDTAVSNVTSVSDSSVISDGSIALDNSVASDDSAAVGNSIISDGDIGLNSTGASNDSVALGNSANLGNSVIADLSAAVNDSAALRGLAASNSSISLDHSVNTSAVDKNSAVAQQAVVVDDSIFVQSSNKQTPEDLGFTSDGDIDPAYRKAFTEASCLDLGAKGFPLPVFDMLQEADWNASRYFDMLQTKGFSEESLQMTGPQDAILTSDCMKESRRGRLKHIFVGDSQMMSLRNALHRLNRCPEIWWTTAPSEGTALRAELLSATRLGSGRLHSATEQTPDAPTPAGCSEFGVASFVYWDAWATPDFPVEDVEKEIQANGLSSKEGDTVVVWVGSNFIPAERRMAILQQTIHKLTELEVKMIWDSPTFLDGALMAATSTHDMGRDRRTKIPITYTAISNRKAAREIGSGEYRTEREFFALATEIPITKRWQLTNRYRGLQCDGLHTDMRGRDPLFYTAPCPRGEGRYGVSVHCNWVEPFREELITQCPIASGLDDLVLQSGLYAICAGSEKPFLDSHAPVIR</sequence>
<reference evidence="2" key="1">
    <citation type="submission" date="2023-10" db="EMBL/GenBank/DDBJ databases">
        <authorList>
            <person name="Chen Y."/>
            <person name="Shah S."/>
            <person name="Dougan E. K."/>
            <person name="Thang M."/>
            <person name="Chan C."/>
        </authorList>
    </citation>
    <scope>NUCLEOTIDE SEQUENCE [LARGE SCALE GENOMIC DNA]</scope>
</reference>
<evidence type="ECO:0000313" key="2">
    <source>
        <dbReference type="EMBL" id="CAK0807334.1"/>
    </source>
</evidence>